<sequence length="182" mass="20233">MANTSNITPDIIVNAQINSEDENVLDFIIEDEYYLKKRGVGAHIIKVASSPQLRLLYKNAYSAVSCGNYSILCNLVQNGEYDLNAIMFNCAEIKLNKGQMLFQTKIYRPDNNKTDAAVNTSSPKRAVETENDDDEDDEDDAASAIDEQKENTDAVGIDFEENIDDGDVSAPKKQKLDNAEQN</sequence>
<evidence type="ECO:0000256" key="1">
    <source>
        <dbReference type="SAM" id="MobiDB-lite"/>
    </source>
</evidence>
<dbReference type="Pfam" id="PF06088">
    <property type="entry name" value="TLP-20"/>
    <property type="match status" value="1"/>
</dbReference>
<reference evidence="2" key="1">
    <citation type="journal article" date="2012" name="J. Virol.">
        <title>Genome of a Bombyx mori Nucleopolyhedrovirus Strain Isolated from India.</title>
        <authorList>
            <person name="Fan H.W."/>
            <person name="Zhang X.C."/>
            <person name="Xu Y.P."/>
            <person name="Cheng X.W."/>
            <person name="Zhang C.X."/>
        </authorList>
    </citation>
    <scope>NUCLEOTIDE SEQUENCE</scope>
    <source>
        <strain evidence="2">India</strain>
    </source>
</reference>
<protein>
    <recommendedName>
        <fullName evidence="4">Telokin-like protein-20</fullName>
    </recommendedName>
</protein>
<dbReference type="InterPro" id="IPR036731">
    <property type="entry name" value="Tlp20_sf"/>
</dbReference>
<feature type="region of interest" description="Disordered" evidence="1">
    <location>
        <begin position="112"/>
        <end position="182"/>
    </location>
</feature>
<gene>
    <name evidence="2" type="ORF">Bmnpvindiagp070</name>
</gene>
<dbReference type="EMBL" id="JQ991010">
    <property type="protein sequence ID" value="AFN21184.1"/>
    <property type="molecule type" value="Genomic_DNA"/>
</dbReference>
<organism evidence="2">
    <name type="scientific">Bombyx mori nuclear polyhedrosis virus</name>
    <name type="common">BmNPV</name>
    <dbReference type="NCBI Taxonomy" id="271108"/>
    <lineage>
        <taxon>Viruses</taxon>
        <taxon>Viruses incertae sedis</taxon>
        <taxon>Naldaviricetes</taxon>
        <taxon>Lefavirales</taxon>
        <taxon>Baculoviridae</taxon>
        <taxon>Alphabaculovirus</taxon>
        <taxon>Alphabaculovirus bomori</taxon>
    </lineage>
</organism>
<evidence type="ECO:0000313" key="3">
    <source>
        <dbReference type="EMBL" id="QWC64837.1"/>
    </source>
</evidence>
<dbReference type="InterPro" id="IPR009092">
    <property type="entry name" value="Telokin-like_Tlp20_baculovir"/>
</dbReference>
<dbReference type="EMBL" id="MW842985">
    <property type="protein sequence ID" value="QWC64837.1"/>
    <property type="molecule type" value="Genomic_DNA"/>
</dbReference>
<proteinExistence type="predicted"/>
<dbReference type="CDD" id="cd00235">
    <property type="entry name" value="TLP-20"/>
    <property type="match status" value="1"/>
</dbReference>
<organismHost>
    <name type="scientific">Bombyx mori</name>
    <name type="common">Silk moth</name>
    <dbReference type="NCBI Taxonomy" id="7091"/>
</organismHost>
<feature type="compositionally biased region" description="Acidic residues" evidence="1">
    <location>
        <begin position="129"/>
        <end position="141"/>
    </location>
</feature>
<dbReference type="SUPFAM" id="SSF51289">
    <property type="entry name" value="Tlp20, baculovirus telokin-like protein"/>
    <property type="match status" value="1"/>
</dbReference>
<reference evidence="2" key="2">
    <citation type="submission" date="2012-04" db="EMBL/GenBank/DDBJ databases">
        <authorList>
            <person name="Zhang C.-X."/>
            <person name="Xu Y.-P."/>
        </authorList>
    </citation>
    <scope>NUCLEOTIDE SEQUENCE</scope>
    <source>
        <strain evidence="2">India</strain>
    </source>
</reference>
<name>K4GHJ3_NPVBM</name>
<accession>K4GHJ3</accession>
<evidence type="ECO:0000313" key="2">
    <source>
        <dbReference type="EMBL" id="AFN21184.1"/>
    </source>
</evidence>
<dbReference type="Gene3D" id="2.70.40.20">
    <property type="entry name" value="Baculovirus telokin-like protein 20"/>
    <property type="match status" value="1"/>
</dbReference>
<reference evidence="3" key="4">
    <citation type="journal article" date="2021" name="Viruses">
        <title>Patterns in Genotype Composition of Indian Isolates of the Bombyx mori Nucleopolyhedrovirus and Bombyx mori Bidensovirus.</title>
        <authorList>
            <person name="Gani M."/>
            <person name="Senger S."/>
            <person name="Lokanath S."/>
            <person name="Saini P."/>
            <person name="Bali K."/>
            <person name="Gupta R."/>
            <person name="Sivaprasad V."/>
            <person name="Jehle J.A."/>
            <person name="Wennmann J.T."/>
        </authorList>
    </citation>
    <scope>NUCLEOTIDE SEQUENCE</scope>
    <source>
        <strain evidence="3">Mysore BmNPV-My</strain>
    </source>
</reference>
<evidence type="ECO:0008006" key="4">
    <source>
        <dbReference type="Google" id="ProtNLM"/>
    </source>
</evidence>
<reference evidence="2" key="3">
    <citation type="journal article" date="2013" name="Genomics">
        <title>Genomic diversity of Bombyx mori nucleopolyhedrovirus strains.</title>
        <authorList>
            <person name="Xu Y.P."/>
            <person name="Cheng R.L."/>
            <person name="Xi Y."/>
            <person name="Zhang C.X."/>
        </authorList>
    </citation>
    <scope>NUCLEOTIDE SEQUENCE</scope>
    <source>
        <strain evidence="2">India</strain>
    </source>
</reference>
<feature type="compositionally biased region" description="Acidic residues" evidence="1">
    <location>
        <begin position="158"/>
        <end position="167"/>
    </location>
</feature>